<evidence type="ECO:0000256" key="3">
    <source>
        <dbReference type="ARBA" id="ARBA00022723"/>
    </source>
</evidence>
<keyword evidence="5 7" id="KW-0408">Iron</keyword>
<dbReference type="EMBL" id="VXIV02002811">
    <property type="protein sequence ID" value="KAF6022750.1"/>
    <property type="molecule type" value="Genomic_DNA"/>
</dbReference>
<evidence type="ECO:0000256" key="7">
    <source>
        <dbReference type="PIRSR" id="PIRSR602403-1"/>
    </source>
</evidence>
<protein>
    <submittedName>
        <fullName evidence="8">CYP26A1</fullName>
    </submittedName>
</protein>
<dbReference type="SUPFAM" id="SSF48264">
    <property type="entry name" value="Cytochrome P450"/>
    <property type="match status" value="1"/>
</dbReference>
<evidence type="ECO:0000256" key="4">
    <source>
        <dbReference type="ARBA" id="ARBA00023002"/>
    </source>
</evidence>
<evidence type="ECO:0000313" key="8">
    <source>
        <dbReference type="EMBL" id="KAF6022750.1"/>
    </source>
</evidence>
<dbReference type="GO" id="GO:0016125">
    <property type="term" value="P:sterol metabolic process"/>
    <property type="evidence" value="ECO:0007669"/>
    <property type="project" value="TreeGrafter"/>
</dbReference>
<evidence type="ECO:0000256" key="2">
    <source>
        <dbReference type="ARBA" id="ARBA00022617"/>
    </source>
</evidence>
<dbReference type="PRINTS" id="PR00465">
    <property type="entry name" value="EP450IV"/>
</dbReference>
<dbReference type="InterPro" id="IPR036396">
    <property type="entry name" value="Cyt_P450_sf"/>
</dbReference>
<dbReference type="Gene3D" id="1.10.630.10">
    <property type="entry name" value="Cytochrome P450"/>
    <property type="match status" value="1"/>
</dbReference>
<name>A0A7J7J939_BUGNE</name>
<dbReference type="GO" id="GO:0004497">
    <property type="term" value="F:monooxygenase activity"/>
    <property type="evidence" value="ECO:0007669"/>
    <property type="project" value="UniProtKB-KW"/>
</dbReference>
<comment type="cofactor">
    <cofactor evidence="7">
        <name>heme</name>
        <dbReference type="ChEBI" id="CHEBI:30413"/>
    </cofactor>
</comment>
<sequence length="246" mass="28092">MKARKQLLTLLDEIIVKQHKKDSTTDAISILREQVDNGDLTVEELKDSIIEMLFKAYHGMSSLCCSTFIELARHPEVTEKIVTELDKSDLMQGNLPLDKLATMPYLQQVCKELLRFAPPYGGGFRQVLKTFELEGYQIPKGWTVLYSIRDQHEVEENFTGARTFNPDRWATGKQNDSYIPFGGSGIRSCVGEKYMLMFVQLFVAQVSRSCQWELLDINTRSTHFPVQLPTNGLPLNFTASYRKSKV</sequence>
<evidence type="ECO:0000256" key="6">
    <source>
        <dbReference type="ARBA" id="ARBA00023033"/>
    </source>
</evidence>
<feature type="binding site" description="axial binding residue" evidence="7">
    <location>
        <position position="189"/>
    </location>
    <ligand>
        <name>heme</name>
        <dbReference type="ChEBI" id="CHEBI:30413"/>
    </ligand>
    <ligandPart>
        <name>Fe</name>
        <dbReference type="ChEBI" id="CHEBI:18248"/>
    </ligandPart>
</feature>
<dbReference type="GO" id="GO:0005506">
    <property type="term" value="F:iron ion binding"/>
    <property type="evidence" value="ECO:0007669"/>
    <property type="project" value="InterPro"/>
</dbReference>
<evidence type="ECO:0000256" key="1">
    <source>
        <dbReference type="ARBA" id="ARBA00010617"/>
    </source>
</evidence>
<keyword evidence="2 7" id="KW-0349">Heme</keyword>
<dbReference type="GO" id="GO:0034653">
    <property type="term" value="P:retinoic acid catabolic process"/>
    <property type="evidence" value="ECO:0007669"/>
    <property type="project" value="UniProtKB-ARBA"/>
</dbReference>
<dbReference type="OrthoDB" id="1372046at2759"/>
<evidence type="ECO:0000256" key="5">
    <source>
        <dbReference type="ARBA" id="ARBA00023004"/>
    </source>
</evidence>
<dbReference type="InterPro" id="IPR002403">
    <property type="entry name" value="Cyt_P450_E_grp-IV"/>
</dbReference>
<organism evidence="8 9">
    <name type="scientific">Bugula neritina</name>
    <name type="common">Brown bryozoan</name>
    <name type="synonym">Sertularia neritina</name>
    <dbReference type="NCBI Taxonomy" id="10212"/>
    <lineage>
        <taxon>Eukaryota</taxon>
        <taxon>Metazoa</taxon>
        <taxon>Spiralia</taxon>
        <taxon>Lophotrochozoa</taxon>
        <taxon>Bryozoa</taxon>
        <taxon>Gymnolaemata</taxon>
        <taxon>Cheilostomatida</taxon>
        <taxon>Flustrina</taxon>
        <taxon>Buguloidea</taxon>
        <taxon>Bugulidae</taxon>
        <taxon>Bugula</taxon>
    </lineage>
</organism>
<comment type="similarity">
    <text evidence="1">Belongs to the cytochrome P450 family.</text>
</comment>
<dbReference type="Pfam" id="PF00067">
    <property type="entry name" value="p450"/>
    <property type="match status" value="1"/>
</dbReference>
<dbReference type="PANTHER" id="PTHR24286:SF384">
    <property type="entry name" value="P450, PUTATIVE (EUROFUNG)-RELATED"/>
    <property type="match status" value="1"/>
</dbReference>
<dbReference type="GO" id="GO:0020037">
    <property type="term" value="F:heme binding"/>
    <property type="evidence" value="ECO:0007669"/>
    <property type="project" value="InterPro"/>
</dbReference>
<dbReference type="Proteomes" id="UP000593567">
    <property type="component" value="Unassembled WGS sequence"/>
</dbReference>
<keyword evidence="9" id="KW-1185">Reference proteome</keyword>
<accession>A0A7J7J939</accession>
<keyword evidence="3 7" id="KW-0479">Metal-binding</keyword>
<dbReference type="PANTHER" id="PTHR24286">
    <property type="entry name" value="CYTOCHROME P450 26"/>
    <property type="match status" value="1"/>
</dbReference>
<keyword evidence="4" id="KW-0560">Oxidoreductase</keyword>
<gene>
    <name evidence="8" type="ORF">EB796_018958</name>
</gene>
<keyword evidence="6" id="KW-0503">Monooxygenase</keyword>
<comment type="caution">
    <text evidence="8">The sequence shown here is derived from an EMBL/GenBank/DDBJ whole genome shotgun (WGS) entry which is preliminary data.</text>
</comment>
<reference evidence="8" key="1">
    <citation type="submission" date="2020-06" db="EMBL/GenBank/DDBJ databases">
        <title>Draft genome of Bugula neritina, a colonial animal packing powerful symbionts and potential medicines.</title>
        <authorList>
            <person name="Rayko M."/>
        </authorList>
    </citation>
    <scope>NUCLEOTIDE SEQUENCE [LARGE SCALE GENOMIC DNA]</scope>
    <source>
        <strain evidence="8">Kwan_BN1</strain>
    </source>
</reference>
<dbReference type="AlphaFoldDB" id="A0A7J7J939"/>
<evidence type="ECO:0000313" key="9">
    <source>
        <dbReference type="Proteomes" id="UP000593567"/>
    </source>
</evidence>
<dbReference type="GO" id="GO:0016705">
    <property type="term" value="F:oxidoreductase activity, acting on paired donors, with incorporation or reduction of molecular oxygen"/>
    <property type="evidence" value="ECO:0007669"/>
    <property type="project" value="InterPro"/>
</dbReference>
<proteinExistence type="inferred from homology"/>
<dbReference type="InterPro" id="IPR001128">
    <property type="entry name" value="Cyt_P450"/>
</dbReference>